<geneLocation type="plasmid" evidence="1">
    <name>pK29</name>
</geneLocation>
<evidence type="ECO:0000313" key="1">
    <source>
        <dbReference type="EMBL" id="ABQ02939.1"/>
    </source>
</evidence>
<dbReference type="EMBL" id="EF382672">
    <property type="protein sequence ID" value="ABQ02939.1"/>
    <property type="molecule type" value="Genomic_DNA"/>
</dbReference>
<reference evidence="1" key="1">
    <citation type="journal article" date="2007" name="Antimicrob. Agents Chemother.">
        <title>Sequencing and comparative genomic analysis of pK29, a 269-kilobase conjugative plasmid encoding CMY-8 and CTX-M-3 beta-lactamases in Klebsiella pneumoniae.</title>
        <authorList>
            <person name="Chen Y.T."/>
            <person name="Lauderdale T.L."/>
            <person name="Liao T.L."/>
            <person name="Shiau Y.R."/>
            <person name="Shu H.Y."/>
            <person name="Wu K.M."/>
            <person name="Yan J.J."/>
            <person name="Su I.J."/>
            <person name="Tsai S.F."/>
        </authorList>
    </citation>
    <scope>NUCLEOTIDE SEQUENCE</scope>
    <source>
        <strain evidence="1">NK29</strain>
        <plasmid evidence="1">pK29</plasmid>
    </source>
</reference>
<sequence>MMPFLTETKGKRQVSPVIFTLVRKILMNHESRTVYLNTAIEALLKAEAALNELALAYVLKPGEKASACHPRTGTLSTASQVRKLRRVLEKNKL</sequence>
<organism evidence="1">
    <name type="scientific">Klebsiella pneumoniae</name>
    <dbReference type="NCBI Taxonomy" id="573"/>
    <lineage>
        <taxon>Bacteria</taxon>
        <taxon>Pseudomonadati</taxon>
        <taxon>Pseudomonadota</taxon>
        <taxon>Gammaproteobacteria</taxon>
        <taxon>Enterobacterales</taxon>
        <taxon>Enterobacteriaceae</taxon>
        <taxon>Klebsiella/Raoultella group</taxon>
        <taxon>Klebsiella</taxon>
        <taxon>Klebsiella pneumoniae complex</taxon>
    </lineage>
</organism>
<dbReference type="AlphaFoldDB" id="A7KG72"/>
<keyword evidence="1" id="KW-0614">Plasmid</keyword>
<accession>A7KG72</accession>
<reference evidence="1" key="2">
    <citation type="submission" date="2007-01" db="EMBL/GenBank/DDBJ databases">
        <authorList>
            <person name="Chen Y.-T."/>
            <person name="Wu K.-M."/>
            <person name="Liao T.-L."/>
            <person name="Shiau Y.-R."/>
            <person name="Yan J.-J."/>
            <person name="Su I.-J."/>
            <person name="Lauderdale T.-L."/>
            <person name="Tsai S.-F."/>
        </authorList>
    </citation>
    <scope>NUCLEOTIDE SEQUENCE</scope>
    <source>
        <strain evidence="1">NK29</strain>
        <plasmid evidence="1">pK29</plasmid>
    </source>
</reference>
<protein>
    <submittedName>
        <fullName evidence="1">Uncharacterized protein</fullName>
    </submittedName>
</protein>
<name>A7KG72_KLEPN</name>
<proteinExistence type="predicted"/>